<dbReference type="SUPFAM" id="SSF51905">
    <property type="entry name" value="FAD/NAD(P)-binding domain"/>
    <property type="match status" value="1"/>
</dbReference>
<dbReference type="EMBL" id="JAUOPB010000003">
    <property type="protein sequence ID" value="MDO6421936.1"/>
    <property type="molecule type" value="Genomic_DNA"/>
</dbReference>
<accession>A0AAW7X5E5</accession>
<dbReference type="InterPro" id="IPR050816">
    <property type="entry name" value="Flavin-dep_Halogenase_NPB"/>
</dbReference>
<proteinExistence type="predicted"/>
<keyword evidence="2" id="KW-0547">Nucleotide-binding</keyword>
<dbReference type="GO" id="GO:0000166">
    <property type="term" value="F:nucleotide binding"/>
    <property type="evidence" value="ECO:0007669"/>
    <property type="project" value="UniProtKB-KW"/>
</dbReference>
<feature type="binding site" evidence="2">
    <location>
        <position position="186"/>
    </location>
    <ligand>
        <name>FAD</name>
        <dbReference type="ChEBI" id="CHEBI:57692"/>
    </ligand>
</feature>
<dbReference type="PANTHER" id="PTHR43747">
    <property type="entry name" value="FAD-BINDING PROTEIN"/>
    <property type="match status" value="1"/>
</dbReference>
<sequence length="515" mass="56329">MSKIIKKVLVVGGGTAGWITAGLIAATHKSIKGNTIEVALVESPNIGPVGVGEGTWPTMRNTLIKLGISETEFMRCCDASFKQASKFVGWLDGSDAYYHPFTIPAKYIESNLASRWQDIRNKISFADAFSAQANICELGLAPKQIATPEYAGVLNYGYHLDSLKFSELLKKHAQQALGVKHILDDVVGVNALASGDIESVSTQANGVITADLFIDCTGFSSRLIGEHFGVGLIDVKNSLFVDSALAVQVPYPVTNENIASHTLSTALPAGWVWDIGLPTRRGVGYVYSSSHTSDANAEADLSAYAKTLGVSLDALSPRKIAINSGYRATPWVRNCVAVGLAAGFVEPLEASSLVMVELAAKLISEELPATHGVMAPTAKKFNALFRYRWEKIIDFLKLHYVLSKRTDSDFWVDNRSAETIPDSLQDLLDVWQYRSPWHDDFPQRDEIFSAASYQYVLYGMGFNTEVRPYLKTENDYALLINSVKEMAALTEKLKGGLPSNRELLSKIKTFGLNKI</sequence>
<dbReference type="InterPro" id="IPR006905">
    <property type="entry name" value="Flavin_halogenase"/>
</dbReference>
<dbReference type="Gene3D" id="3.50.50.60">
    <property type="entry name" value="FAD/NAD(P)-binding domain"/>
    <property type="match status" value="1"/>
</dbReference>
<evidence type="ECO:0000256" key="2">
    <source>
        <dbReference type="PIRSR" id="PIRSR011396-2"/>
    </source>
</evidence>
<reference evidence="3" key="1">
    <citation type="submission" date="2023-07" db="EMBL/GenBank/DDBJ databases">
        <title>Genome content predicts the carbon catabolic preferences of heterotrophic bacteria.</title>
        <authorList>
            <person name="Gralka M."/>
        </authorList>
    </citation>
    <scope>NUCLEOTIDE SEQUENCE</scope>
    <source>
        <strain evidence="3">I3M17_2</strain>
    </source>
</reference>
<evidence type="ECO:0000313" key="4">
    <source>
        <dbReference type="Proteomes" id="UP001169760"/>
    </source>
</evidence>
<gene>
    <name evidence="3" type="ORF">Q4521_05585</name>
</gene>
<evidence type="ECO:0000313" key="3">
    <source>
        <dbReference type="EMBL" id="MDO6421936.1"/>
    </source>
</evidence>
<feature type="active site" evidence="1">
    <location>
        <position position="82"/>
    </location>
</feature>
<dbReference type="InterPro" id="IPR033856">
    <property type="entry name" value="Trp_halogen"/>
</dbReference>
<dbReference type="PIRSF" id="PIRSF011396">
    <property type="entry name" value="Trp_halogenase"/>
    <property type="match status" value="1"/>
</dbReference>
<feature type="binding site" evidence="2">
    <location>
        <position position="340"/>
    </location>
    <ligand>
        <name>FAD</name>
        <dbReference type="ChEBI" id="CHEBI:57692"/>
    </ligand>
</feature>
<dbReference type="Pfam" id="PF04820">
    <property type="entry name" value="Trp_halogenase"/>
    <property type="match status" value="1"/>
</dbReference>
<keyword evidence="2" id="KW-0274">FAD</keyword>
<feature type="binding site" evidence="2">
    <location>
        <position position="349"/>
    </location>
    <ligand>
        <name>L-tryptophan</name>
        <dbReference type="ChEBI" id="CHEBI:57912"/>
    </ligand>
</feature>
<comment type="caution">
    <text evidence="3">The sequence shown here is derived from an EMBL/GenBank/DDBJ whole genome shotgun (WGS) entry which is preliminary data.</text>
</comment>
<dbReference type="InterPro" id="IPR036188">
    <property type="entry name" value="FAD/NAD-bd_sf"/>
</dbReference>
<dbReference type="Proteomes" id="UP001169760">
    <property type="component" value="Unassembled WGS sequence"/>
</dbReference>
<feature type="binding site" evidence="2">
    <location>
        <position position="82"/>
    </location>
    <ligand>
        <name>7-chloro-L-tryptophan</name>
        <dbReference type="ChEBI" id="CHEBI:58713"/>
    </ligand>
</feature>
<name>A0AAW7X5E5_9GAMM</name>
<feature type="binding site" evidence="2">
    <location>
        <begin position="13"/>
        <end position="16"/>
    </location>
    <ligand>
        <name>FAD</name>
        <dbReference type="ChEBI" id="CHEBI:57692"/>
    </ligand>
</feature>
<keyword evidence="2" id="KW-0285">Flavoprotein</keyword>
<dbReference type="GO" id="GO:0004497">
    <property type="term" value="F:monooxygenase activity"/>
    <property type="evidence" value="ECO:0007669"/>
    <property type="project" value="InterPro"/>
</dbReference>
<dbReference type="PANTHER" id="PTHR43747:SF4">
    <property type="entry name" value="FLAVIN-DEPENDENT TRYPTOPHAN HALOGENASE"/>
    <property type="match status" value="1"/>
</dbReference>
<dbReference type="AlphaFoldDB" id="A0AAW7X5E5"/>
<protein>
    <submittedName>
        <fullName evidence="3">Tryptophan 7-halogenase</fullName>
    </submittedName>
</protein>
<evidence type="ECO:0000256" key="1">
    <source>
        <dbReference type="PIRSR" id="PIRSR011396-1"/>
    </source>
</evidence>
<organism evidence="3 4">
    <name type="scientific">Saccharophagus degradans</name>
    <dbReference type="NCBI Taxonomy" id="86304"/>
    <lineage>
        <taxon>Bacteria</taxon>
        <taxon>Pseudomonadati</taxon>
        <taxon>Pseudomonadota</taxon>
        <taxon>Gammaproteobacteria</taxon>
        <taxon>Cellvibrionales</taxon>
        <taxon>Cellvibrionaceae</taxon>
        <taxon>Saccharophagus</taxon>
    </lineage>
</organism>
<dbReference type="RefSeq" id="WP_303491664.1">
    <property type="nucleotide sequence ID" value="NZ_JAUOPB010000003.1"/>
</dbReference>